<proteinExistence type="predicted"/>
<keyword evidence="3" id="KW-1185">Reference proteome</keyword>
<dbReference type="SMART" id="SM00579">
    <property type="entry name" value="FBD"/>
    <property type="match status" value="1"/>
</dbReference>
<dbReference type="Pfam" id="PF08387">
    <property type="entry name" value="FBD"/>
    <property type="match status" value="1"/>
</dbReference>
<dbReference type="Proteomes" id="UP000653305">
    <property type="component" value="Unassembled WGS sequence"/>
</dbReference>
<evidence type="ECO:0000313" key="2">
    <source>
        <dbReference type="EMBL" id="GFP96495.1"/>
    </source>
</evidence>
<dbReference type="CDD" id="cd22160">
    <property type="entry name" value="F-box_AtFBL13-like"/>
    <property type="match status" value="1"/>
</dbReference>
<organism evidence="2 3">
    <name type="scientific">Phtheirospermum japonicum</name>
    <dbReference type="NCBI Taxonomy" id="374723"/>
    <lineage>
        <taxon>Eukaryota</taxon>
        <taxon>Viridiplantae</taxon>
        <taxon>Streptophyta</taxon>
        <taxon>Embryophyta</taxon>
        <taxon>Tracheophyta</taxon>
        <taxon>Spermatophyta</taxon>
        <taxon>Magnoliopsida</taxon>
        <taxon>eudicotyledons</taxon>
        <taxon>Gunneridae</taxon>
        <taxon>Pentapetalae</taxon>
        <taxon>asterids</taxon>
        <taxon>lamiids</taxon>
        <taxon>Lamiales</taxon>
        <taxon>Orobanchaceae</taxon>
        <taxon>Orobanchaceae incertae sedis</taxon>
        <taxon>Phtheirospermum</taxon>
    </lineage>
</organism>
<sequence length="436" mass="49708">MERARKSSKKHHNVLDDKQNVDRLSALPDGVISHILSFLPTQLSVKTSILATRWRFMWARVPVLDLEGVYGSSQTTSFPGIVCTVMLRHKAVSLNTFRLSYMIPDGPTDDDDGPMSSYELETCIATAIERNVKNLDLNLEVELPRCVLTCKTLVDFRMAGRVTLPCRGPISLSSLKKLHFYNVPHEVDLSRLLAGCPVLDELTIYQSPGFELDGCTISSPTLKRLTIKFSSNRVKIYAPALRYLKVFNCKYEQISVSLMKSLIEADIYLYAFAESDHRCVLKFLDSLCNVKCLKLSTHYGKTFSLPVTSSIVKFGSLTKLELSANWCFLTKFLESADHLRVLIISECHWHSEHWMDPIGERCACLFHSLRSVTIYEFQCTEQDFNMVRFVLRNAQVLERMEISCPREGVDLKKKFDAIQRISLFRRGSKECELAFS</sequence>
<dbReference type="Gene3D" id="3.80.10.10">
    <property type="entry name" value="Ribonuclease Inhibitor"/>
    <property type="match status" value="1"/>
</dbReference>
<accession>A0A830CN60</accession>
<evidence type="ECO:0000313" key="3">
    <source>
        <dbReference type="Proteomes" id="UP000653305"/>
    </source>
</evidence>
<dbReference type="InterPro" id="IPR036047">
    <property type="entry name" value="F-box-like_dom_sf"/>
</dbReference>
<dbReference type="OrthoDB" id="1434964at2759"/>
<dbReference type="PANTHER" id="PTHR31900">
    <property type="entry name" value="F-BOX/RNI SUPERFAMILY PROTEIN-RELATED"/>
    <property type="match status" value="1"/>
</dbReference>
<name>A0A830CN60_9LAMI</name>
<dbReference type="InterPro" id="IPR050232">
    <property type="entry name" value="FBL13/AtMIF1-like"/>
</dbReference>
<dbReference type="InterPro" id="IPR006566">
    <property type="entry name" value="FBD"/>
</dbReference>
<dbReference type="EMBL" id="BMAC01000441">
    <property type="protein sequence ID" value="GFP96495.1"/>
    <property type="molecule type" value="Genomic_DNA"/>
</dbReference>
<dbReference type="PANTHER" id="PTHR31900:SF34">
    <property type="entry name" value="EMB|CAB62440.1-RELATED"/>
    <property type="match status" value="1"/>
</dbReference>
<dbReference type="AlphaFoldDB" id="A0A830CN60"/>
<dbReference type="InterPro" id="IPR053781">
    <property type="entry name" value="F-box_AtFBL13-like"/>
</dbReference>
<reference evidence="2" key="1">
    <citation type="submission" date="2020-07" db="EMBL/GenBank/DDBJ databases">
        <title>Ethylene signaling mediates host invasion by parasitic plants.</title>
        <authorList>
            <person name="Yoshida S."/>
        </authorList>
    </citation>
    <scope>NUCLEOTIDE SEQUENCE</scope>
    <source>
        <strain evidence="2">Okayama</strain>
    </source>
</reference>
<gene>
    <name evidence="2" type="ORF">PHJA_001793600</name>
</gene>
<dbReference type="Pfam" id="PF24758">
    <property type="entry name" value="LRR_At5g56370"/>
    <property type="match status" value="1"/>
</dbReference>
<dbReference type="InterPro" id="IPR055411">
    <property type="entry name" value="LRR_FXL15/At3g58940/PEG3-like"/>
</dbReference>
<comment type="caution">
    <text evidence="2">The sequence shown here is derived from an EMBL/GenBank/DDBJ whole genome shotgun (WGS) entry which is preliminary data.</text>
</comment>
<feature type="domain" description="FBD" evidence="1">
    <location>
        <begin position="363"/>
        <end position="436"/>
    </location>
</feature>
<protein>
    <submittedName>
        <fullName evidence="2">F-box/FBD/LRR-repeat protein at3g52680</fullName>
    </submittedName>
</protein>
<evidence type="ECO:0000259" key="1">
    <source>
        <dbReference type="SMART" id="SM00579"/>
    </source>
</evidence>
<dbReference type="SUPFAM" id="SSF81383">
    <property type="entry name" value="F-box domain"/>
    <property type="match status" value="1"/>
</dbReference>
<dbReference type="SUPFAM" id="SSF52047">
    <property type="entry name" value="RNI-like"/>
    <property type="match status" value="1"/>
</dbReference>
<dbReference type="InterPro" id="IPR032675">
    <property type="entry name" value="LRR_dom_sf"/>
</dbReference>